<dbReference type="GO" id="GO:0032259">
    <property type="term" value="P:methylation"/>
    <property type="evidence" value="ECO:0007669"/>
    <property type="project" value="UniProtKB-KW"/>
</dbReference>
<keyword evidence="7" id="KW-1185">Reference proteome</keyword>
<dbReference type="PANTHER" id="PTHR12714">
    <property type="entry name" value="PROTEIN-S ISOPRENYLCYSTEINE O-METHYLTRANSFERASE"/>
    <property type="match status" value="1"/>
</dbReference>
<keyword evidence="3 5" id="KW-1133">Transmembrane helix</keyword>
<feature type="transmembrane region" description="Helical" evidence="5">
    <location>
        <begin position="41"/>
        <end position="60"/>
    </location>
</feature>
<keyword evidence="6" id="KW-0489">Methyltransferase</keyword>
<comment type="subcellular location">
    <subcellularLocation>
        <location evidence="1">Endomembrane system</location>
        <topology evidence="1">Multi-pass membrane protein</topology>
    </subcellularLocation>
</comment>
<protein>
    <submittedName>
        <fullName evidence="6">Phospholipid methyltransferase</fullName>
    </submittedName>
</protein>
<evidence type="ECO:0000313" key="6">
    <source>
        <dbReference type="EMBL" id="OBR66203.1"/>
    </source>
</evidence>
<proteinExistence type="predicted"/>
<keyword evidence="2 5" id="KW-0812">Transmembrane</keyword>
<dbReference type="GO" id="GO:0012505">
    <property type="term" value="C:endomembrane system"/>
    <property type="evidence" value="ECO:0007669"/>
    <property type="project" value="UniProtKB-SubCell"/>
</dbReference>
<name>A0A1A5YKY6_9BACL</name>
<evidence type="ECO:0000256" key="1">
    <source>
        <dbReference type="ARBA" id="ARBA00004127"/>
    </source>
</evidence>
<reference evidence="6 7" key="1">
    <citation type="submission" date="2016-05" db="EMBL/GenBank/DDBJ databases">
        <title>Paenibacillus oryzae. sp. nov., isolated from the rice root.</title>
        <authorList>
            <person name="Zhang J."/>
            <person name="Zhang X."/>
        </authorList>
    </citation>
    <scope>NUCLEOTIDE SEQUENCE [LARGE SCALE GENOMIC DNA]</scope>
    <source>
        <strain evidence="6 7">1DrF-4</strain>
    </source>
</reference>
<sequence length="172" mass="19623">MNAFLLVLPLLLIRFGLLGMQGKSALSRAAMFAPLEGGEKAAYYVYQLSNVFIMLYPLFLKVQTSSPLFIAGLFFCVLGMVVLVCSTLAFAKPNQSGLNESGIYSFSRNPMYIGYFIYFVGCALLMHSIILFIAVFIFQLTAHWIILSEERWCRSKFGSQYTHYMKRVRRYL</sequence>
<comment type="caution">
    <text evidence="6">The sequence shown here is derived from an EMBL/GenBank/DDBJ whole genome shotgun (WGS) entry which is preliminary data.</text>
</comment>
<dbReference type="STRING" id="1844972.A7K91_20980"/>
<feature type="transmembrane region" description="Helical" evidence="5">
    <location>
        <begin position="67"/>
        <end position="91"/>
    </location>
</feature>
<evidence type="ECO:0000256" key="4">
    <source>
        <dbReference type="ARBA" id="ARBA00023136"/>
    </source>
</evidence>
<evidence type="ECO:0000256" key="5">
    <source>
        <dbReference type="SAM" id="Phobius"/>
    </source>
</evidence>
<accession>A0A1A5YKY6</accession>
<evidence type="ECO:0000256" key="3">
    <source>
        <dbReference type="ARBA" id="ARBA00022989"/>
    </source>
</evidence>
<keyword evidence="6" id="KW-0808">Transferase</keyword>
<evidence type="ECO:0000256" key="2">
    <source>
        <dbReference type="ARBA" id="ARBA00022692"/>
    </source>
</evidence>
<dbReference type="Proteomes" id="UP000092024">
    <property type="component" value="Unassembled WGS sequence"/>
</dbReference>
<evidence type="ECO:0000313" key="7">
    <source>
        <dbReference type="Proteomes" id="UP000092024"/>
    </source>
</evidence>
<dbReference type="Pfam" id="PF04191">
    <property type="entry name" value="PEMT"/>
    <property type="match status" value="1"/>
</dbReference>
<dbReference type="InterPro" id="IPR007318">
    <property type="entry name" value="Phopholipid_MeTrfase"/>
</dbReference>
<organism evidence="6 7">
    <name type="scientific">Paenibacillus oryzae</name>
    <dbReference type="NCBI Taxonomy" id="1844972"/>
    <lineage>
        <taxon>Bacteria</taxon>
        <taxon>Bacillati</taxon>
        <taxon>Bacillota</taxon>
        <taxon>Bacilli</taxon>
        <taxon>Bacillales</taxon>
        <taxon>Paenibacillaceae</taxon>
        <taxon>Paenibacillus</taxon>
    </lineage>
</organism>
<feature type="transmembrane region" description="Helical" evidence="5">
    <location>
        <begin position="111"/>
        <end position="138"/>
    </location>
</feature>
<dbReference type="PANTHER" id="PTHR12714:SF24">
    <property type="entry name" value="SLR1182 PROTEIN"/>
    <property type="match status" value="1"/>
</dbReference>
<dbReference type="GO" id="GO:0008168">
    <property type="term" value="F:methyltransferase activity"/>
    <property type="evidence" value="ECO:0007669"/>
    <property type="project" value="UniProtKB-KW"/>
</dbReference>
<gene>
    <name evidence="6" type="ORF">A7K91_20980</name>
</gene>
<keyword evidence="4 5" id="KW-0472">Membrane</keyword>
<dbReference type="AlphaFoldDB" id="A0A1A5YKY6"/>
<dbReference type="OrthoDB" id="272002at2"/>
<dbReference type="Gene3D" id="1.20.120.1630">
    <property type="match status" value="1"/>
</dbReference>
<dbReference type="EMBL" id="LYPA01000050">
    <property type="protein sequence ID" value="OBR66203.1"/>
    <property type="molecule type" value="Genomic_DNA"/>
</dbReference>